<dbReference type="PROSITE" id="PS00136">
    <property type="entry name" value="SUBTILASE_ASP"/>
    <property type="match status" value="1"/>
</dbReference>
<keyword evidence="3" id="KW-0964">Secreted</keyword>
<dbReference type="GO" id="GO:0006508">
    <property type="term" value="P:proteolysis"/>
    <property type="evidence" value="ECO:0007669"/>
    <property type="project" value="UniProtKB-KW"/>
</dbReference>
<keyword evidence="5 12" id="KW-0732">Signal</keyword>
<feature type="active site" description="Charge relay system" evidence="8 9">
    <location>
        <position position="166"/>
    </location>
</feature>
<evidence type="ECO:0000256" key="3">
    <source>
        <dbReference type="ARBA" id="ARBA00022525"/>
    </source>
</evidence>
<dbReference type="GO" id="GO:0004252">
    <property type="term" value="F:serine-type endopeptidase activity"/>
    <property type="evidence" value="ECO:0007669"/>
    <property type="project" value="UniProtKB-UniRule"/>
</dbReference>
<dbReference type="OrthoDB" id="206201at2759"/>
<evidence type="ECO:0000313" key="15">
    <source>
        <dbReference type="EMBL" id="KAJ1928704.1"/>
    </source>
</evidence>
<evidence type="ECO:0000259" key="14">
    <source>
        <dbReference type="Pfam" id="PF02225"/>
    </source>
</evidence>
<feature type="compositionally biased region" description="Low complexity" evidence="11">
    <location>
        <begin position="806"/>
        <end position="823"/>
    </location>
</feature>
<dbReference type="Gene3D" id="3.50.30.30">
    <property type="match status" value="1"/>
</dbReference>
<evidence type="ECO:0000256" key="6">
    <source>
        <dbReference type="ARBA" id="ARBA00022801"/>
    </source>
</evidence>
<dbReference type="PROSITE" id="PS00137">
    <property type="entry name" value="SUBTILASE_HIS"/>
    <property type="match status" value="1"/>
</dbReference>
<dbReference type="AlphaFoldDB" id="A0A9W8ADW1"/>
<dbReference type="InterPro" id="IPR050131">
    <property type="entry name" value="Peptidase_S8_subtilisin-like"/>
</dbReference>
<feature type="domain" description="Peptidase S8/S53" evidence="13">
    <location>
        <begin position="157"/>
        <end position="570"/>
    </location>
</feature>
<dbReference type="PROSITE" id="PS51892">
    <property type="entry name" value="SUBTILASE"/>
    <property type="match status" value="1"/>
</dbReference>
<dbReference type="PRINTS" id="PR00723">
    <property type="entry name" value="SUBTILISIN"/>
</dbReference>
<dbReference type="InterPro" id="IPR023828">
    <property type="entry name" value="Peptidase_S8_Ser-AS"/>
</dbReference>
<dbReference type="PANTHER" id="PTHR43806">
    <property type="entry name" value="PEPTIDASE S8"/>
    <property type="match status" value="1"/>
</dbReference>
<dbReference type="InterPro" id="IPR003137">
    <property type="entry name" value="PA_domain"/>
</dbReference>
<dbReference type="Proteomes" id="UP001150569">
    <property type="component" value="Unassembled WGS sequence"/>
</dbReference>
<organism evidence="15 16">
    <name type="scientific">Tieghemiomyces parasiticus</name>
    <dbReference type="NCBI Taxonomy" id="78921"/>
    <lineage>
        <taxon>Eukaryota</taxon>
        <taxon>Fungi</taxon>
        <taxon>Fungi incertae sedis</taxon>
        <taxon>Zoopagomycota</taxon>
        <taxon>Kickxellomycotina</taxon>
        <taxon>Dimargaritomycetes</taxon>
        <taxon>Dimargaritales</taxon>
        <taxon>Dimargaritaceae</taxon>
        <taxon>Tieghemiomyces</taxon>
    </lineage>
</organism>
<sequence>MFALLRRLPAGPVLLLALCVFSALGQEDAEVFPFDLVESSLFSPGPSYLVVYTGEPGTPEGAQGAQAFFSEMATAQIPFTIRHNFTTLLNGAEILLDPQYYGAIQLQGRAGAISAVRARSRAVPSNTSIARGGQALPMLQHKYTGVDQVHAAGKYTGAGVKVGIIDTGLDHRHPAFGSCYKTAGCRVAYGYDFAGDAYNGTNLPEPDDDPLDTCAGHGTHVAGILAGDDGVFQGVAPKATIGAYRIFGCEGLVADTIIIQALERAYTDGMNVINMSLFADGTWDDSFYTAISDRLVQKGVMVVASAGNTRSGGLGMAGDPAGASGFIAVASAILPELYSLTFNVTYPTTDGTNTTLTMMRSEVEESFIGMNVTGLPLVRGLNADGADWMCSPIVNDVKGKAVLMQSDDCSYSDAAKLALEAGASFLIVYDTGDILISRVTYFEEVNLPSMVITPGDGERLLGILNSTAAGSVMFSLGTERGAFQYPFTSGVDYYSSWGPTAHALMKPDVTAPGGKIYSTYPLDMGGYTSMSGTSMASPYAAGVAALLIESGMSVASGQVYSALVHTATPYLDPVTGLPVPPVLQGTGLLNATAALLATMQSSVHSFSFKHLDDALPAFKSPGCLEWTMAHNGPSSGDYRVEYIPALSALAFDANGTAVNPPDMTDTYLPMGSVTPATCSGSSADASTTFKLAFDPQALASNDLMVYNGYVRFYPTSGSGLNYTISAGGLNFPSSKIPILPPPEQGLPCLVDAATGLCIDVGKSFTMLGNDTPAFALSLQAPVYRITLQVTQMTGGGPSPSGANNATTPTSESASLPSPSSSTTGQDFFLPEHDTRFISKNDPEGYYPYYTYVWDGRVLGTASPRPVPAAAGDYAFKLSFYRMSLDETPLEWISPSFTIQPVVTTNS</sequence>
<dbReference type="InterPro" id="IPR046450">
    <property type="entry name" value="PA_dom_sf"/>
</dbReference>
<feature type="region of interest" description="Disordered" evidence="11">
    <location>
        <begin position="793"/>
        <end position="826"/>
    </location>
</feature>
<dbReference type="Pfam" id="PF02225">
    <property type="entry name" value="PA"/>
    <property type="match status" value="1"/>
</dbReference>
<dbReference type="InterPro" id="IPR022398">
    <property type="entry name" value="Peptidase_S8_His-AS"/>
</dbReference>
<evidence type="ECO:0000256" key="2">
    <source>
        <dbReference type="ARBA" id="ARBA00022512"/>
    </source>
</evidence>
<evidence type="ECO:0000256" key="5">
    <source>
        <dbReference type="ARBA" id="ARBA00022729"/>
    </source>
</evidence>
<dbReference type="Pfam" id="PF00082">
    <property type="entry name" value="Peptidase_S8"/>
    <property type="match status" value="1"/>
</dbReference>
<comment type="similarity">
    <text evidence="1 9 10">Belongs to the peptidase S8 family.</text>
</comment>
<feature type="chain" id="PRO_5040792691" description="Subtilisin" evidence="12">
    <location>
        <begin position="26"/>
        <end position="906"/>
    </location>
</feature>
<keyword evidence="7 9" id="KW-0720">Serine protease</keyword>
<accession>A0A9W8ADW1</accession>
<keyword evidence="6 9" id="KW-0378">Hydrolase</keyword>
<evidence type="ECO:0000313" key="16">
    <source>
        <dbReference type="Proteomes" id="UP001150569"/>
    </source>
</evidence>
<evidence type="ECO:0000259" key="13">
    <source>
        <dbReference type="Pfam" id="PF00082"/>
    </source>
</evidence>
<dbReference type="CDD" id="cd00538">
    <property type="entry name" value="PA"/>
    <property type="match status" value="1"/>
</dbReference>
<keyword evidence="4 9" id="KW-0645">Protease</keyword>
<reference evidence="15" key="1">
    <citation type="submission" date="2022-07" db="EMBL/GenBank/DDBJ databases">
        <title>Phylogenomic reconstructions and comparative analyses of Kickxellomycotina fungi.</title>
        <authorList>
            <person name="Reynolds N.K."/>
            <person name="Stajich J.E."/>
            <person name="Barry K."/>
            <person name="Grigoriev I.V."/>
            <person name="Crous P."/>
            <person name="Smith M.E."/>
        </authorList>
    </citation>
    <scope>NUCLEOTIDE SEQUENCE</scope>
    <source>
        <strain evidence="15">RSA 861</strain>
    </source>
</reference>
<dbReference type="InterPro" id="IPR015500">
    <property type="entry name" value="Peptidase_S8_subtilisin-rel"/>
</dbReference>
<dbReference type="GO" id="GO:0005615">
    <property type="term" value="C:extracellular space"/>
    <property type="evidence" value="ECO:0007669"/>
    <property type="project" value="TreeGrafter"/>
</dbReference>
<feature type="active site" description="Charge relay system" evidence="8 9">
    <location>
        <position position="534"/>
    </location>
</feature>
<evidence type="ECO:0000256" key="7">
    <source>
        <dbReference type="ARBA" id="ARBA00022825"/>
    </source>
</evidence>
<evidence type="ECO:0000256" key="4">
    <source>
        <dbReference type="ARBA" id="ARBA00022670"/>
    </source>
</evidence>
<dbReference type="PANTHER" id="PTHR43806:SF66">
    <property type="entry name" value="SERIN ENDOPEPTIDASE"/>
    <property type="match status" value="1"/>
</dbReference>
<keyword evidence="2" id="KW-0134">Cell wall</keyword>
<evidence type="ECO:0000256" key="11">
    <source>
        <dbReference type="SAM" id="MobiDB-lite"/>
    </source>
</evidence>
<proteinExistence type="inferred from homology"/>
<name>A0A9W8ADW1_9FUNG</name>
<dbReference type="SUPFAM" id="SSF52025">
    <property type="entry name" value="PA domain"/>
    <property type="match status" value="1"/>
</dbReference>
<feature type="domain" description="PA" evidence="14">
    <location>
        <begin position="389"/>
        <end position="460"/>
    </location>
</feature>
<evidence type="ECO:0000256" key="10">
    <source>
        <dbReference type="RuleBase" id="RU003355"/>
    </source>
</evidence>
<evidence type="ECO:0000256" key="1">
    <source>
        <dbReference type="ARBA" id="ARBA00011073"/>
    </source>
</evidence>
<evidence type="ECO:0000256" key="12">
    <source>
        <dbReference type="SAM" id="SignalP"/>
    </source>
</evidence>
<dbReference type="InterPro" id="IPR000209">
    <property type="entry name" value="Peptidase_S8/S53_dom"/>
</dbReference>
<evidence type="ECO:0008006" key="17">
    <source>
        <dbReference type="Google" id="ProtNLM"/>
    </source>
</evidence>
<feature type="active site" description="Charge relay system" evidence="8 9">
    <location>
        <position position="217"/>
    </location>
</feature>
<keyword evidence="16" id="KW-1185">Reference proteome</keyword>
<dbReference type="SUPFAM" id="SSF52743">
    <property type="entry name" value="Subtilisin-like"/>
    <property type="match status" value="1"/>
</dbReference>
<feature type="signal peptide" evidence="12">
    <location>
        <begin position="1"/>
        <end position="25"/>
    </location>
</feature>
<evidence type="ECO:0000256" key="8">
    <source>
        <dbReference type="PIRSR" id="PIRSR615500-1"/>
    </source>
</evidence>
<dbReference type="EMBL" id="JANBPT010000062">
    <property type="protein sequence ID" value="KAJ1928704.1"/>
    <property type="molecule type" value="Genomic_DNA"/>
</dbReference>
<evidence type="ECO:0000256" key="9">
    <source>
        <dbReference type="PROSITE-ProRule" id="PRU01240"/>
    </source>
</evidence>
<dbReference type="PROSITE" id="PS00138">
    <property type="entry name" value="SUBTILASE_SER"/>
    <property type="match status" value="1"/>
</dbReference>
<comment type="caution">
    <text evidence="15">The sequence shown here is derived from an EMBL/GenBank/DDBJ whole genome shotgun (WGS) entry which is preliminary data.</text>
</comment>
<dbReference type="Gene3D" id="3.40.50.200">
    <property type="entry name" value="Peptidase S8/S53 domain"/>
    <property type="match status" value="2"/>
</dbReference>
<dbReference type="InterPro" id="IPR023827">
    <property type="entry name" value="Peptidase_S8_Asp-AS"/>
</dbReference>
<protein>
    <recommendedName>
        <fullName evidence="17">Subtilisin</fullName>
    </recommendedName>
</protein>
<gene>
    <name evidence="15" type="ORF">IWQ60_001804</name>
</gene>
<dbReference type="InterPro" id="IPR036852">
    <property type="entry name" value="Peptidase_S8/S53_dom_sf"/>
</dbReference>